<dbReference type="AlphaFoldDB" id="A0A9Q0F632"/>
<evidence type="ECO:0000256" key="1">
    <source>
        <dbReference type="SAM" id="MobiDB-lite"/>
    </source>
</evidence>
<feature type="domain" description="DUF569" evidence="2">
    <location>
        <begin position="60"/>
        <end position="84"/>
    </location>
</feature>
<proteinExistence type="predicted"/>
<reference evidence="3" key="2">
    <citation type="journal article" date="2023" name="Plants (Basel)">
        <title>Annotation of the Turnera subulata (Passifloraceae) Draft Genome Reveals the S-Locus Evolved after the Divergence of Turneroideae from Passifloroideae in a Stepwise Manner.</title>
        <authorList>
            <person name="Henning P.M."/>
            <person name="Roalson E.H."/>
            <person name="Mir W."/>
            <person name="McCubbin A.G."/>
            <person name="Shore J.S."/>
        </authorList>
    </citation>
    <scope>NUCLEOTIDE SEQUENCE</scope>
    <source>
        <strain evidence="3">F60SS</strain>
    </source>
</reference>
<evidence type="ECO:0000259" key="2">
    <source>
        <dbReference type="Pfam" id="PF04601"/>
    </source>
</evidence>
<comment type="caution">
    <text evidence="3">The sequence shown here is derived from an EMBL/GenBank/DDBJ whole genome shotgun (WGS) entry which is preliminary data.</text>
</comment>
<protein>
    <recommendedName>
        <fullName evidence="2">DUF569 domain-containing protein</fullName>
    </recommendedName>
</protein>
<organism evidence="3 4">
    <name type="scientific">Turnera subulata</name>
    <dbReference type="NCBI Taxonomy" id="218843"/>
    <lineage>
        <taxon>Eukaryota</taxon>
        <taxon>Viridiplantae</taxon>
        <taxon>Streptophyta</taxon>
        <taxon>Embryophyta</taxon>
        <taxon>Tracheophyta</taxon>
        <taxon>Spermatophyta</taxon>
        <taxon>Magnoliopsida</taxon>
        <taxon>eudicotyledons</taxon>
        <taxon>Gunneridae</taxon>
        <taxon>Pentapetalae</taxon>
        <taxon>rosids</taxon>
        <taxon>fabids</taxon>
        <taxon>Malpighiales</taxon>
        <taxon>Passifloraceae</taxon>
        <taxon>Turnera</taxon>
    </lineage>
</organism>
<gene>
    <name evidence="3" type="ORF">Tsubulata_048200</name>
</gene>
<name>A0A9Q0F632_9ROSI</name>
<evidence type="ECO:0000313" key="3">
    <source>
        <dbReference type="EMBL" id="KAJ4825417.1"/>
    </source>
</evidence>
<dbReference type="InterPro" id="IPR007679">
    <property type="entry name" value="DUF569"/>
</dbReference>
<sequence>MATRRSSLACVCADLATCRLRPPCRSRSSSDHRSSSMSPEQPPRRSQQQHPSPVGVQPTTASSKRAKGGTPPWRNSVTHDEPHAGGYLRSGG</sequence>
<evidence type="ECO:0000313" key="4">
    <source>
        <dbReference type="Proteomes" id="UP001141552"/>
    </source>
</evidence>
<feature type="region of interest" description="Disordered" evidence="1">
    <location>
        <begin position="21"/>
        <end position="92"/>
    </location>
</feature>
<dbReference type="OrthoDB" id="1739088at2759"/>
<dbReference type="EMBL" id="JAKUCV010006911">
    <property type="protein sequence ID" value="KAJ4825417.1"/>
    <property type="molecule type" value="Genomic_DNA"/>
</dbReference>
<reference evidence="3" key="1">
    <citation type="submission" date="2022-02" db="EMBL/GenBank/DDBJ databases">
        <authorList>
            <person name="Henning P.M."/>
            <person name="McCubbin A.G."/>
            <person name="Shore J.S."/>
        </authorList>
    </citation>
    <scope>NUCLEOTIDE SEQUENCE</scope>
    <source>
        <strain evidence="3">F60SS</strain>
        <tissue evidence="3">Leaves</tissue>
    </source>
</reference>
<accession>A0A9Q0F632</accession>
<dbReference type="Proteomes" id="UP001141552">
    <property type="component" value="Unassembled WGS sequence"/>
</dbReference>
<feature type="compositionally biased region" description="Low complexity" evidence="1">
    <location>
        <begin position="35"/>
        <end position="53"/>
    </location>
</feature>
<dbReference type="Pfam" id="PF04601">
    <property type="entry name" value="DUF569"/>
    <property type="match status" value="1"/>
</dbReference>
<keyword evidence="4" id="KW-1185">Reference proteome</keyword>